<dbReference type="InterPro" id="IPR047199">
    <property type="entry name" value="CorA-like"/>
</dbReference>
<keyword evidence="8" id="KW-1185">Reference proteome</keyword>
<evidence type="ECO:0000256" key="3">
    <source>
        <dbReference type="ARBA" id="ARBA00022692"/>
    </source>
</evidence>
<proteinExistence type="inferred from homology"/>
<dbReference type="Gene3D" id="1.20.58.340">
    <property type="entry name" value="Magnesium transport protein CorA, transmembrane region"/>
    <property type="match status" value="2"/>
</dbReference>
<dbReference type="PANTHER" id="PTHR47891:SF1">
    <property type="entry name" value="CORA-MAGNESIUM AND COBALT TRANSPORTER"/>
    <property type="match status" value="1"/>
</dbReference>
<dbReference type="Pfam" id="PF01544">
    <property type="entry name" value="CorA"/>
    <property type="match status" value="1"/>
</dbReference>
<gene>
    <name evidence="7" type="ORF">MOO47_07345</name>
</gene>
<dbReference type="InterPro" id="IPR045861">
    <property type="entry name" value="CorA_cytoplasmic_dom"/>
</dbReference>
<evidence type="ECO:0000256" key="5">
    <source>
        <dbReference type="ARBA" id="ARBA00023136"/>
    </source>
</evidence>
<keyword evidence="4 6" id="KW-1133">Transmembrane helix</keyword>
<reference evidence="7 8" key="1">
    <citation type="journal article" date="2022" name="Int. J. Syst. Evol. Microbiol.">
        <title>Apilactobacillus apisilvae sp. nov., Nicolia spurrieriana gen. nov. sp. nov., Bombilactobacillus folatiphilus sp. nov. and Bombilactobacillus thymidiniphilus sp. nov., four new lactic acid bacterial isolates from stingless bees Tetragonula carbonaria and Austroplebeia australis.</title>
        <authorList>
            <person name="Oliphant S.A."/>
            <person name="Watson-Haigh N.S."/>
            <person name="Sumby K.M."/>
            <person name="Gardner J."/>
            <person name="Groom S."/>
            <person name="Jiranek V."/>
        </authorList>
    </citation>
    <scope>NUCLEOTIDE SEQUENCE [LARGE SCALE GENOMIC DNA]</scope>
    <source>
        <strain evidence="7 8">SG4_A1</strain>
    </source>
</reference>
<dbReference type="CDD" id="cd12827">
    <property type="entry name" value="EcCorA_ZntB-like_u2"/>
    <property type="match status" value="1"/>
</dbReference>
<sequence>MIRSYQTRFHTRIINANNITPTEQDQLMSEYGVTREIINYALDKFERPRVTYNSLTHSYLMVLSLPSAAQGLANSIQSVTLLANEQDLICFTNSYSEDVMAYIDHFLTLYKDKTNLIFRIFADLIATISDNFLDEVKKHYNEQEKIEMRFQHRSHRTQTIGRLAQLQTNITFGVTSTSGNDDLVDEIYNFFDSDDNDLNLDNRTRRHLENARIESNQALKNFQLINDIAQQLSVTYNNILNNETNDVMRYLTVYSLILTIPTIVVGFYGMNMKLPLANSGWSWIFSIGITAILCIILILDMIRRHFL</sequence>
<dbReference type="RefSeq" id="WP_249512798.1">
    <property type="nucleotide sequence ID" value="NZ_CP093365.1"/>
</dbReference>
<comment type="subcellular location">
    <subcellularLocation>
        <location evidence="1">Membrane</location>
        <topology evidence="1">Multi-pass membrane protein</topology>
    </subcellularLocation>
</comment>
<feature type="transmembrane region" description="Helical" evidence="6">
    <location>
        <begin position="281"/>
        <end position="302"/>
    </location>
</feature>
<dbReference type="SUPFAM" id="SSF143865">
    <property type="entry name" value="CorA soluble domain-like"/>
    <property type="match status" value="1"/>
</dbReference>
<accession>A0ABY4PDH1</accession>
<evidence type="ECO:0000256" key="2">
    <source>
        <dbReference type="ARBA" id="ARBA00009765"/>
    </source>
</evidence>
<evidence type="ECO:0000256" key="6">
    <source>
        <dbReference type="SAM" id="Phobius"/>
    </source>
</evidence>
<keyword evidence="3 6" id="KW-0812">Transmembrane</keyword>
<name>A0ABY4PDH1_9LACO</name>
<dbReference type="InterPro" id="IPR045863">
    <property type="entry name" value="CorA_TM1_TM2"/>
</dbReference>
<dbReference type="EMBL" id="CP093365">
    <property type="protein sequence ID" value="UQS83572.1"/>
    <property type="molecule type" value="Genomic_DNA"/>
</dbReference>
<evidence type="ECO:0000256" key="4">
    <source>
        <dbReference type="ARBA" id="ARBA00022989"/>
    </source>
</evidence>
<evidence type="ECO:0000313" key="8">
    <source>
        <dbReference type="Proteomes" id="UP000831947"/>
    </source>
</evidence>
<dbReference type="Proteomes" id="UP000831947">
    <property type="component" value="Chromosome"/>
</dbReference>
<dbReference type="PANTHER" id="PTHR47891">
    <property type="entry name" value="TRANSPORTER-RELATED"/>
    <property type="match status" value="1"/>
</dbReference>
<dbReference type="SUPFAM" id="SSF144083">
    <property type="entry name" value="Magnesium transport protein CorA, transmembrane region"/>
    <property type="match status" value="1"/>
</dbReference>
<dbReference type="InterPro" id="IPR002523">
    <property type="entry name" value="MgTranspt_CorA/ZnTranspt_ZntB"/>
</dbReference>
<evidence type="ECO:0000313" key="7">
    <source>
        <dbReference type="EMBL" id="UQS83572.1"/>
    </source>
</evidence>
<comment type="similarity">
    <text evidence="2">Belongs to the CorA metal ion transporter (MIT) (TC 1.A.35) family.</text>
</comment>
<protein>
    <submittedName>
        <fullName evidence="7">Magnesium transporter CorA family protein</fullName>
    </submittedName>
</protein>
<organism evidence="7 8">
    <name type="scientific">Bombilactobacillus thymidiniphilus</name>
    <dbReference type="NCBI Taxonomy" id="2923363"/>
    <lineage>
        <taxon>Bacteria</taxon>
        <taxon>Bacillati</taxon>
        <taxon>Bacillota</taxon>
        <taxon>Bacilli</taxon>
        <taxon>Lactobacillales</taxon>
        <taxon>Lactobacillaceae</taxon>
        <taxon>Bombilactobacillus</taxon>
    </lineage>
</organism>
<evidence type="ECO:0000256" key="1">
    <source>
        <dbReference type="ARBA" id="ARBA00004141"/>
    </source>
</evidence>
<feature type="transmembrane region" description="Helical" evidence="6">
    <location>
        <begin position="250"/>
        <end position="269"/>
    </location>
</feature>
<keyword evidence="5 6" id="KW-0472">Membrane</keyword>